<accession>A0A821UGC5</accession>
<keyword evidence="2" id="KW-1185">Reference proteome</keyword>
<reference evidence="1" key="1">
    <citation type="submission" date="2021-02" db="EMBL/GenBank/DDBJ databases">
        <authorList>
            <person name="Steward A R."/>
        </authorList>
    </citation>
    <scope>NUCLEOTIDE SEQUENCE</scope>
</reference>
<dbReference type="AlphaFoldDB" id="A0A821UGC5"/>
<dbReference type="EMBL" id="CAJOBZ010000031">
    <property type="protein sequence ID" value="CAF4889094.1"/>
    <property type="molecule type" value="Genomic_DNA"/>
</dbReference>
<organism evidence="1 2">
    <name type="scientific">Pieris macdunnoughi</name>
    <dbReference type="NCBI Taxonomy" id="345717"/>
    <lineage>
        <taxon>Eukaryota</taxon>
        <taxon>Metazoa</taxon>
        <taxon>Ecdysozoa</taxon>
        <taxon>Arthropoda</taxon>
        <taxon>Hexapoda</taxon>
        <taxon>Insecta</taxon>
        <taxon>Pterygota</taxon>
        <taxon>Neoptera</taxon>
        <taxon>Endopterygota</taxon>
        <taxon>Lepidoptera</taxon>
        <taxon>Glossata</taxon>
        <taxon>Ditrysia</taxon>
        <taxon>Papilionoidea</taxon>
        <taxon>Pieridae</taxon>
        <taxon>Pierinae</taxon>
        <taxon>Pieris</taxon>
    </lineage>
</organism>
<sequence>MSLCNLKQHNFITNANARLLDLVLSNIDCISVNETLALNLLDKNHPAILITLSPIQISKGLQRANIKRLNFAKCNFENIKSELQSVNWSEILSSPCIDECSEAFYELLFEIISTKYTKLLQQILILSSLVQQIFN</sequence>
<evidence type="ECO:0000313" key="1">
    <source>
        <dbReference type="EMBL" id="CAF4889094.1"/>
    </source>
</evidence>
<protein>
    <submittedName>
        <fullName evidence="1">Uncharacterized protein</fullName>
    </submittedName>
</protein>
<comment type="caution">
    <text evidence="1">The sequence shown here is derived from an EMBL/GenBank/DDBJ whole genome shotgun (WGS) entry which is preliminary data.</text>
</comment>
<evidence type="ECO:0000313" key="2">
    <source>
        <dbReference type="Proteomes" id="UP000663880"/>
    </source>
</evidence>
<gene>
    <name evidence="1" type="ORF">PMACD_LOCUS10291</name>
</gene>
<dbReference type="Proteomes" id="UP000663880">
    <property type="component" value="Unassembled WGS sequence"/>
</dbReference>
<name>A0A821UGC5_9NEOP</name>
<proteinExistence type="predicted"/>
<dbReference type="OrthoDB" id="8069600at2759"/>